<dbReference type="STRING" id="349215.A11S_1859"/>
<dbReference type="RefSeq" id="WP_015468188.1">
    <property type="nucleotide sequence ID" value="NC_020812.1"/>
</dbReference>
<evidence type="ECO:0000313" key="2">
    <source>
        <dbReference type="Proteomes" id="UP000011932"/>
    </source>
</evidence>
<evidence type="ECO:0000313" key="1">
    <source>
        <dbReference type="EMBL" id="AGH98661.1"/>
    </source>
</evidence>
<dbReference type="EMBL" id="CP003538">
    <property type="protein sequence ID" value="AGH98661.1"/>
    <property type="molecule type" value="Genomic_DNA"/>
</dbReference>
<name>M4VKN8_9BACT</name>
<gene>
    <name evidence="1" type="ORF">A11S_1859</name>
</gene>
<dbReference type="Gene3D" id="3.40.630.30">
    <property type="match status" value="1"/>
</dbReference>
<evidence type="ECO:0008006" key="3">
    <source>
        <dbReference type="Google" id="ProtNLM"/>
    </source>
</evidence>
<dbReference type="KEGG" id="man:A11S_1859"/>
<sequence length="328" mass="37061">MLSGFSYEKFDDLIHRSSAVRDDTYLNAPIYYVLTGRRGAWLHEGYGAAMVVCRDPHNPAGLLAFPEIGQEARGRLAASVLCGLDPPPGGVRLARFTDQDLAQLEKALRARRDDRVARIERIDETVMDWRYPVHVLDTARVAEMKGTAFMKIRNKCRKVEDEISTLPLSDPRALKAMRAAQKYWEGSMVLRDLDDMDLSTYYTMLFSVIQKWPHLFGGLVFLRGEFPVGFTVYDRPYMGTSNLLANLSDAMISGLADFQVVETCRAMAADHIAWMNFGGSETETLDKFKRKFMPVKSITIHSAEVHYEPRFDVNVRTTAILADQMAAC</sequence>
<accession>M4VKN8</accession>
<protein>
    <recommendedName>
        <fullName evidence="3">BioF2-like acetyltransferase domain-containing protein</fullName>
    </recommendedName>
</protein>
<organism evidence="1 2">
    <name type="scientific">Micavibrio aeruginosavorus EPB</name>
    <dbReference type="NCBI Taxonomy" id="349215"/>
    <lineage>
        <taxon>Bacteria</taxon>
        <taxon>Pseudomonadati</taxon>
        <taxon>Bdellovibrionota</taxon>
        <taxon>Bdellovibrionia</taxon>
        <taxon>Bdellovibrionales</taxon>
        <taxon>Pseudobdellovibrionaceae</taxon>
        <taxon>Micavibrio</taxon>
    </lineage>
</organism>
<proteinExistence type="predicted"/>
<dbReference type="Proteomes" id="UP000011932">
    <property type="component" value="Chromosome"/>
</dbReference>
<reference evidence="1 2" key="1">
    <citation type="journal article" date="2013" name="ISME J.">
        <title>By their genes ye shall know them: genomic signatures of predatory bacteria.</title>
        <authorList>
            <person name="Pasternak Z."/>
            <person name="Pietrokovski S."/>
            <person name="Rotem O."/>
            <person name="Gophna U."/>
            <person name="Lurie-Weinberger M.N."/>
            <person name="Jurkevitch E."/>
        </authorList>
    </citation>
    <scope>NUCLEOTIDE SEQUENCE [LARGE SCALE GENOMIC DNA]</scope>
    <source>
        <strain evidence="1">EPB</strain>
    </source>
</reference>
<dbReference type="HOGENOM" id="CLU_823393_0_0_5"/>
<dbReference type="AlphaFoldDB" id="M4VKN8"/>